<dbReference type="NCBIfam" id="TIGR01782">
    <property type="entry name" value="TonB-Xanth-Caul"/>
    <property type="match status" value="1"/>
</dbReference>
<organism evidence="13 14">
    <name type="scientific">Catenovulum sediminis</name>
    <dbReference type="NCBI Taxonomy" id="1740262"/>
    <lineage>
        <taxon>Bacteria</taxon>
        <taxon>Pseudomonadati</taxon>
        <taxon>Pseudomonadota</taxon>
        <taxon>Gammaproteobacteria</taxon>
        <taxon>Alteromonadales</taxon>
        <taxon>Alteromonadaceae</taxon>
        <taxon>Catenovulum</taxon>
    </lineage>
</organism>
<evidence type="ECO:0000313" key="14">
    <source>
        <dbReference type="Proteomes" id="UP001467690"/>
    </source>
</evidence>
<evidence type="ECO:0000313" key="13">
    <source>
        <dbReference type="EMBL" id="MER2490399.1"/>
    </source>
</evidence>
<dbReference type="RefSeq" id="WP_350400222.1">
    <property type="nucleotide sequence ID" value="NZ_JBELOE010000051.1"/>
</dbReference>
<comment type="caution">
    <text evidence="13">The sequence shown here is derived from an EMBL/GenBank/DDBJ whole genome shotgun (WGS) entry which is preliminary data.</text>
</comment>
<keyword evidence="13" id="KW-0675">Receptor</keyword>
<keyword evidence="6 8" id="KW-0472">Membrane</keyword>
<evidence type="ECO:0000259" key="11">
    <source>
        <dbReference type="Pfam" id="PF00593"/>
    </source>
</evidence>
<feature type="chain" id="PRO_5045335162" evidence="10">
    <location>
        <begin position="23"/>
        <end position="903"/>
    </location>
</feature>
<keyword evidence="4 8" id="KW-0812">Transmembrane</keyword>
<feature type="domain" description="TonB-dependent receptor plug" evidence="12">
    <location>
        <begin position="48"/>
        <end position="151"/>
    </location>
</feature>
<sequence>MFKQTLLSVSILSALAATPVLAAEEGASTEVIKVSGIRGSLISSMSVKQDGNGVVDAISAEDIGKFPDTNLAESLQRITGVSIDRSSGEGQQVTVRGMGPSFNLVTLNGRQMPNSGEGRAFDFSDIASEMVSGVEVYKTSSAAMQSGGIGALINITTARPLALGDKISASAKMSSDVKAGEITPQISGLISREITDNFGILFAGAYQQRKTEEDRLAVTRWNTNPNISGVENVQGLTSDNYFVPQQSMYSRRQDERTRINGNLVLQYKPSDNLSTTLDIMYADEEVDRYKQEAATWFSQNTAQSITFDNNGTTIAYDQGSSAVDFFAGKEVSRTLNKSAALGAEWKLTDSSTIEVEYSTAKSESNPDGEFNINQSDVQFDTPWGFEVSDELAYFTFDTQDMAANGSAGLRTWVNEMYQDNREDQIDQTRFDYSFDDGGNTKVKAGLMYTDQTKDIRNAQNDQTWDDFAWDVYGSQDVRDEDYSWNPVGGFMDAFGGAGGFADVNLGWFNFDPIVVRNHWLEDIDDNLPLDYFYPEYQTSSYTINEKTTSAYLELTSFTELAGEPLTIVVGARYEDTKIASTGNEQTLLELEFTDPEEDMNRIQSDFIKYTDESDYNILLPSLSVKYEATDELIMRFAASRSITRPSLNDMTSVRSIRGTRPGLLDASAGNPGLRPFVSDNLDLSAEWYFSDVDYVSVGAFVKNVSNFIVTRVFEEDINGVTDPSTGTDPTGPDAQDKVAIFNVSRPANGEDAQVYGYEIAGQYAFGDTGFGTVANVTLVFTDSDFDRENVGQTFAVTGLSHSANLVGYYEKDGFQARLAYNWRDEFLQRFGQNTLSTTEPTIVDAYSQLDLTVSYDLNDELSVFLEGINITDEAYRSHGRYANQLVEATDVGARYSVGIRGSF</sequence>
<reference evidence="13 14" key="1">
    <citation type="submission" date="2024-06" db="EMBL/GenBank/DDBJ databases">
        <authorList>
            <person name="Chen R.Y."/>
        </authorList>
    </citation>
    <scope>NUCLEOTIDE SEQUENCE [LARGE SCALE GENOMIC DNA]</scope>
    <source>
        <strain evidence="13 14">D2</strain>
    </source>
</reference>
<evidence type="ECO:0000256" key="7">
    <source>
        <dbReference type="ARBA" id="ARBA00023237"/>
    </source>
</evidence>
<evidence type="ECO:0000256" key="1">
    <source>
        <dbReference type="ARBA" id="ARBA00004571"/>
    </source>
</evidence>
<keyword evidence="5 9" id="KW-0798">TonB box</keyword>
<keyword evidence="7 8" id="KW-0998">Cell outer membrane</keyword>
<dbReference type="PANTHER" id="PTHR40980">
    <property type="entry name" value="PLUG DOMAIN-CONTAINING PROTEIN"/>
    <property type="match status" value="1"/>
</dbReference>
<gene>
    <name evidence="13" type="ORF">ABS311_00655</name>
</gene>
<dbReference type="CDD" id="cd01347">
    <property type="entry name" value="ligand_gated_channel"/>
    <property type="match status" value="1"/>
</dbReference>
<protein>
    <submittedName>
        <fullName evidence="13">TonB-dependent receptor</fullName>
    </submittedName>
</protein>
<dbReference type="Pfam" id="PF00593">
    <property type="entry name" value="TonB_dep_Rec_b-barrel"/>
    <property type="match status" value="1"/>
</dbReference>
<accession>A0ABV1RBV5</accession>
<dbReference type="InterPro" id="IPR010104">
    <property type="entry name" value="TonB_rcpt_bac"/>
</dbReference>
<evidence type="ECO:0000256" key="8">
    <source>
        <dbReference type="PROSITE-ProRule" id="PRU01360"/>
    </source>
</evidence>
<evidence type="ECO:0000256" key="10">
    <source>
        <dbReference type="SAM" id="SignalP"/>
    </source>
</evidence>
<dbReference type="PROSITE" id="PS52016">
    <property type="entry name" value="TONB_DEPENDENT_REC_3"/>
    <property type="match status" value="1"/>
</dbReference>
<evidence type="ECO:0000256" key="4">
    <source>
        <dbReference type="ARBA" id="ARBA00022692"/>
    </source>
</evidence>
<dbReference type="Gene3D" id="2.170.130.10">
    <property type="entry name" value="TonB-dependent receptor, plug domain"/>
    <property type="match status" value="1"/>
</dbReference>
<comment type="subcellular location">
    <subcellularLocation>
        <location evidence="1 8">Cell outer membrane</location>
        <topology evidence="1 8">Multi-pass membrane protein</topology>
    </subcellularLocation>
</comment>
<dbReference type="InterPro" id="IPR012910">
    <property type="entry name" value="Plug_dom"/>
</dbReference>
<dbReference type="InterPro" id="IPR037066">
    <property type="entry name" value="Plug_dom_sf"/>
</dbReference>
<keyword evidence="10" id="KW-0732">Signal</keyword>
<dbReference type="Pfam" id="PF07715">
    <property type="entry name" value="Plug"/>
    <property type="match status" value="1"/>
</dbReference>
<evidence type="ECO:0000256" key="5">
    <source>
        <dbReference type="ARBA" id="ARBA00023077"/>
    </source>
</evidence>
<keyword evidence="3 8" id="KW-1134">Transmembrane beta strand</keyword>
<keyword evidence="14" id="KW-1185">Reference proteome</keyword>
<dbReference type="EMBL" id="JBELOE010000051">
    <property type="protein sequence ID" value="MER2490399.1"/>
    <property type="molecule type" value="Genomic_DNA"/>
</dbReference>
<dbReference type="PANTHER" id="PTHR40980:SF3">
    <property type="entry name" value="TONB-DEPENDENT RECEPTOR-LIKE BETA-BARREL DOMAIN-CONTAINING PROTEIN"/>
    <property type="match status" value="1"/>
</dbReference>
<keyword evidence="2 8" id="KW-0813">Transport</keyword>
<dbReference type="InterPro" id="IPR000531">
    <property type="entry name" value="Beta-barrel_TonB"/>
</dbReference>
<dbReference type="InterPro" id="IPR036942">
    <property type="entry name" value="Beta-barrel_TonB_sf"/>
</dbReference>
<dbReference type="SUPFAM" id="SSF56935">
    <property type="entry name" value="Porins"/>
    <property type="match status" value="1"/>
</dbReference>
<evidence type="ECO:0000259" key="12">
    <source>
        <dbReference type="Pfam" id="PF07715"/>
    </source>
</evidence>
<comment type="similarity">
    <text evidence="8 9">Belongs to the TonB-dependent receptor family.</text>
</comment>
<dbReference type="Gene3D" id="2.40.170.20">
    <property type="entry name" value="TonB-dependent receptor, beta-barrel domain"/>
    <property type="match status" value="1"/>
</dbReference>
<feature type="domain" description="TonB-dependent receptor-like beta-barrel" evidence="11">
    <location>
        <begin position="393"/>
        <end position="870"/>
    </location>
</feature>
<evidence type="ECO:0000256" key="2">
    <source>
        <dbReference type="ARBA" id="ARBA00022448"/>
    </source>
</evidence>
<evidence type="ECO:0000256" key="6">
    <source>
        <dbReference type="ARBA" id="ARBA00023136"/>
    </source>
</evidence>
<dbReference type="Proteomes" id="UP001467690">
    <property type="component" value="Unassembled WGS sequence"/>
</dbReference>
<name>A0ABV1RBV5_9ALTE</name>
<dbReference type="InterPro" id="IPR039426">
    <property type="entry name" value="TonB-dep_rcpt-like"/>
</dbReference>
<evidence type="ECO:0000256" key="3">
    <source>
        <dbReference type="ARBA" id="ARBA00022452"/>
    </source>
</evidence>
<feature type="signal peptide" evidence="10">
    <location>
        <begin position="1"/>
        <end position="22"/>
    </location>
</feature>
<evidence type="ECO:0000256" key="9">
    <source>
        <dbReference type="RuleBase" id="RU003357"/>
    </source>
</evidence>
<proteinExistence type="inferred from homology"/>